<feature type="transmembrane region" description="Helical" evidence="1">
    <location>
        <begin position="175"/>
        <end position="196"/>
    </location>
</feature>
<evidence type="ECO:0000256" key="1">
    <source>
        <dbReference type="SAM" id="Phobius"/>
    </source>
</evidence>
<keyword evidence="1" id="KW-0812">Transmembrane</keyword>
<organism evidence="2 3">
    <name type="scientific">Camelimonas abortus</name>
    <dbReference type="NCBI Taxonomy" id="1017184"/>
    <lineage>
        <taxon>Bacteria</taxon>
        <taxon>Pseudomonadati</taxon>
        <taxon>Pseudomonadota</taxon>
        <taxon>Alphaproteobacteria</taxon>
        <taxon>Hyphomicrobiales</taxon>
        <taxon>Chelatococcaceae</taxon>
        <taxon>Camelimonas</taxon>
    </lineage>
</organism>
<evidence type="ECO:0000313" key="2">
    <source>
        <dbReference type="EMBL" id="MFC3265998.1"/>
    </source>
</evidence>
<dbReference type="Proteomes" id="UP001595536">
    <property type="component" value="Unassembled WGS sequence"/>
</dbReference>
<feature type="transmembrane region" description="Helical" evidence="1">
    <location>
        <begin position="36"/>
        <end position="57"/>
    </location>
</feature>
<accession>A0ABV7LFS2</accession>
<keyword evidence="1" id="KW-0472">Membrane</keyword>
<keyword evidence="1" id="KW-1133">Transmembrane helix</keyword>
<sequence>MPRLSDATTEEFRADAEALEHLGAAGHGPHLLDDPAVTRVSATIAILAVAGVILGTLESMATSAASDAGSAALMAQTRAADAWSALDARIVRQALAQVHPGAAGAVAPEAGGRGGGRDDEALARYARAQEQLSLEKLREAERHGARHHVLAWAVTMVQVAIAIATLSIIARPRRWPWLAGIGLGVAGALTGAAGLML</sequence>
<comment type="caution">
    <text evidence="2">The sequence shown here is derived from an EMBL/GenBank/DDBJ whole genome shotgun (WGS) entry which is preliminary data.</text>
</comment>
<feature type="transmembrane region" description="Helical" evidence="1">
    <location>
        <begin position="149"/>
        <end position="169"/>
    </location>
</feature>
<evidence type="ECO:0000313" key="3">
    <source>
        <dbReference type="Proteomes" id="UP001595536"/>
    </source>
</evidence>
<reference evidence="3" key="1">
    <citation type="journal article" date="2019" name="Int. J. Syst. Evol. Microbiol.">
        <title>The Global Catalogue of Microorganisms (GCM) 10K type strain sequencing project: providing services to taxonomists for standard genome sequencing and annotation.</title>
        <authorList>
            <consortium name="The Broad Institute Genomics Platform"/>
            <consortium name="The Broad Institute Genome Sequencing Center for Infectious Disease"/>
            <person name="Wu L."/>
            <person name="Ma J."/>
        </authorList>
    </citation>
    <scope>NUCLEOTIDE SEQUENCE [LARGE SCALE GENOMIC DNA]</scope>
    <source>
        <strain evidence="3">CCM 7941</strain>
    </source>
</reference>
<dbReference type="EMBL" id="JBHRUV010000029">
    <property type="protein sequence ID" value="MFC3265998.1"/>
    <property type="molecule type" value="Genomic_DNA"/>
</dbReference>
<keyword evidence="3" id="KW-1185">Reference proteome</keyword>
<gene>
    <name evidence="2" type="ORF">ACFOEX_06500</name>
</gene>
<dbReference type="InterPro" id="IPR025570">
    <property type="entry name" value="DUF4337"/>
</dbReference>
<name>A0ABV7LFS2_9HYPH</name>
<protein>
    <submittedName>
        <fullName evidence="2">DUF4337 family protein</fullName>
    </submittedName>
</protein>
<dbReference type="RefSeq" id="WP_376831455.1">
    <property type="nucleotide sequence ID" value="NZ_JBHLWR010000006.1"/>
</dbReference>
<dbReference type="Pfam" id="PF14235">
    <property type="entry name" value="DUF4337"/>
    <property type="match status" value="1"/>
</dbReference>
<proteinExistence type="predicted"/>